<dbReference type="EMBL" id="JAJJMA010150361">
    <property type="protein sequence ID" value="MCL7034824.1"/>
    <property type="molecule type" value="Genomic_DNA"/>
</dbReference>
<keyword evidence="4" id="KW-1185">Reference proteome</keyword>
<dbReference type="GO" id="GO:0061630">
    <property type="term" value="F:ubiquitin protein ligase activity"/>
    <property type="evidence" value="ECO:0007669"/>
    <property type="project" value="InterPro"/>
</dbReference>
<dbReference type="PANTHER" id="PTHR21540:SF0">
    <property type="entry name" value="PHD FAMILY PROTEIN"/>
    <property type="match status" value="1"/>
</dbReference>
<keyword evidence="1" id="KW-0862">Zinc</keyword>
<name>A0AA41S8B0_PAPNU</name>
<sequence>RLRLLDRDGNIFFVLGETGNVYTVMLCRIPSCNCPYWHTPCKHILFVFLRILRMIPRDDRLEVKVLKDALQSKILDDCQVGRISNMGSLTRSFAGDRVRKRFFYLRRALSTVSPPQKIQLEIGVKYPYCEGDLNDVDKSNPVVECEACGEAGHESCLVTFKLRQEGGSCSTCKAHWSAVADENKYLNLAVYVENEEDDPVSKMKTETMLEPV</sequence>
<dbReference type="GO" id="GO:0008270">
    <property type="term" value="F:zinc ion binding"/>
    <property type="evidence" value="ECO:0007669"/>
    <property type="project" value="UniProtKB-KW"/>
</dbReference>
<keyword evidence="1" id="KW-0863">Zinc-finger</keyword>
<evidence type="ECO:0000256" key="1">
    <source>
        <dbReference type="PROSITE-ProRule" id="PRU00325"/>
    </source>
</evidence>
<accession>A0AA41S8B0</accession>
<dbReference type="AlphaFoldDB" id="A0AA41S8B0"/>
<proteinExistence type="predicted"/>
<dbReference type="PROSITE" id="PS50966">
    <property type="entry name" value="ZF_SWIM"/>
    <property type="match status" value="1"/>
</dbReference>
<evidence type="ECO:0000313" key="3">
    <source>
        <dbReference type="EMBL" id="MCL7034824.1"/>
    </source>
</evidence>
<dbReference type="Proteomes" id="UP001177140">
    <property type="component" value="Unassembled WGS sequence"/>
</dbReference>
<dbReference type="Pfam" id="PF04434">
    <property type="entry name" value="SWIM"/>
    <property type="match status" value="1"/>
</dbReference>
<evidence type="ECO:0000259" key="2">
    <source>
        <dbReference type="PROSITE" id="PS50966"/>
    </source>
</evidence>
<evidence type="ECO:0000313" key="4">
    <source>
        <dbReference type="Proteomes" id="UP001177140"/>
    </source>
</evidence>
<feature type="non-terminal residue" evidence="3">
    <location>
        <position position="1"/>
    </location>
</feature>
<comment type="caution">
    <text evidence="3">The sequence shown here is derived from an EMBL/GenBank/DDBJ whole genome shotgun (WGS) entry which is preliminary data.</text>
</comment>
<dbReference type="InterPro" id="IPR007527">
    <property type="entry name" value="Znf_SWIM"/>
</dbReference>
<dbReference type="InterPro" id="IPR039903">
    <property type="entry name" value="Zswim2"/>
</dbReference>
<reference evidence="3" key="1">
    <citation type="submission" date="2022-03" db="EMBL/GenBank/DDBJ databases">
        <title>A functionally conserved STORR gene fusion in Papaver species that diverged 16.8 million years ago.</title>
        <authorList>
            <person name="Catania T."/>
        </authorList>
    </citation>
    <scope>NUCLEOTIDE SEQUENCE</scope>
    <source>
        <strain evidence="3">S-191538</strain>
    </source>
</reference>
<feature type="domain" description="SWIM-type" evidence="2">
    <location>
        <begin position="22"/>
        <end position="52"/>
    </location>
</feature>
<dbReference type="PANTHER" id="PTHR21540">
    <property type="entry name" value="RING FINGER AND SWIM DOMAIN-CONTAINING PROTEIN 2"/>
    <property type="match status" value="1"/>
</dbReference>
<gene>
    <name evidence="3" type="ORF">MKW94_028868</name>
</gene>
<organism evidence="3 4">
    <name type="scientific">Papaver nudicaule</name>
    <name type="common">Iceland poppy</name>
    <dbReference type="NCBI Taxonomy" id="74823"/>
    <lineage>
        <taxon>Eukaryota</taxon>
        <taxon>Viridiplantae</taxon>
        <taxon>Streptophyta</taxon>
        <taxon>Embryophyta</taxon>
        <taxon>Tracheophyta</taxon>
        <taxon>Spermatophyta</taxon>
        <taxon>Magnoliopsida</taxon>
        <taxon>Ranunculales</taxon>
        <taxon>Papaveraceae</taxon>
        <taxon>Papaveroideae</taxon>
        <taxon>Papaver</taxon>
    </lineage>
</organism>
<keyword evidence="1" id="KW-0479">Metal-binding</keyword>
<protein>
    <recommendedName>
        <fullName evidence="2">SWIM-type domain-containing protein</fullName>
    </recommendedName>
</protein>